<dbReference type="AlphaFoldDB" id="A0A521DQC4"/>
<proteinExistence type="predicted"/>
<evidence type="ECO:0000313" key="2">
    <source>
        <dbReference type="Proteomes" id="UP000316030"/>
    </source>
</evidence>
<protein>
    <submittedName>
        <fullName evidence="1">Uncharacterized protein</fullName>
    </submittedName>
</protein>
<organism evidence="1 2">
    <name type="scientific">Thalassovita litoralis</name>
    <dbReference type="NCBI Taxonomy" id="1010611"/>
    <lineage>
        <taxon>Bacteria</taxon>
        <taxon>Pseudomonadati</taxon>
        <taxon>Pseudomonadota</taxon>
        <taxon>Alphaproteobacteria</taxon>
        <taxon>Rhodobacterales</taxon>
        <taxon>Roseobacteraceae</taxon>
        <taxon>Thalassovita</taxon>
    </lineage>
</organism>
<dbReference type="OrthoDB" id="480426at2"/>
<reference evidence="1 2" key="1">
    <citation type="submission" date="2017-05" db="EMBL/GenBank/DDBJ databases">
        <authorList>
            <person name="Varghese N."/>
            <person name="Submissions S."/>
        </authorList>
    </citation>
    <scope>NUCLEOTIDE SEQUENCE [LARGE SCALE GENOMIC DNA]</scope>
    <source>
        <strain evidence="1 2">DSM 29506</strain>
    </source>
</reference>
<name>A0A521DQC4_9RHOB</name>
<dbReference type="RefSeq" id="WP_142493420.1">
    <property type="nucleotide sequence ID" value="NZ_FXTO01000012.1"/>
</dbReference>
<keyword evidence="2" id="KW-1185">Reference proteome</keyword>
<dbReference type="EMBL" id="FXTO01000012">
    <property type="protein sequence ID" value="SMO73903.1"/>
    <property type="molecule type" value="Genomic_DNA"/>
</dbReference>
<evidence type="ECO:0000313" key="1">
    <source>
        <dbReference type="EMBL" id="SMO73903.1"/>
    </source>
</evidence>
<gene>
    <name evidence="1" type="ORF">SAMN06265173_11237</name>
</gene>
<accession>A0A521DQC4</accession>
<dbReference type="Proteomes" id="UP000316030">
    <property type="component" value="Unassembled WGS sequence"/>
</dbReference>
<sequence length="299" mass="31425">MARFIDGSLVVSGTIYADSLVLDGQTVGEDGEGRLILLDGGVSSDKIALKAHGDVLSVHGATALSSGRFALDDIVQGQKYIIDGVGGFDFVTQMNAAANTVGTEFYASRDGTAADEAAFPGAYVKPGWAAACVLNVGTPIDASAILVWSFAQGYTAATARWSVRVRRINGTLWEGGVADPETTGRAQEVYDAYLEVVYRPPDAAGYDFYVSGGGAGVPLHTLKQALLTSAEYSASVQYMRDEMGAQADFPTAQLEIGIVGDADHDSQIVLEWYGNEDNNTGSGDISALGSMSLIMLKRV</sequence>